<reference evidence="11 12" key="2">
    <citation type="submission" date="2014-05" db="EMBL/GenBank/DDBJ databases">
        <title>Draft genome sequence of Halobacillus karajensis HK-03.</title>
        <authorList>
            <person name="Khelaifia S."/>
            <person name="Croce O."/>
            <person name="Lagier J.C."/>
            <person name="Raoult D."/>
        </authorList>
    </citation>
    <scope>NUCLEOTIDE SEQUENCE [LARGE SCALE GENOMIC DNA]</scope>
    <source>
        <strain evidence="11 12">HD-03</strain>
    </source>
</reference>
<comment type="function">
    <text evidence="10">Promotes RNA polymerase assembly. Latches the N- and C-terminal regions of the beta' subunit thereby facilitating its interaction with the beta and alpha subunits.</text>
</comment>
<protein>
    <recommendedName>
        <fullName evidence="3 10">DNA-directed RNA polymerase subunit omega</fullName>
        <shortName evidence="10">RNAP omega subunit</shortName>
        <ecNumber evidence="2 10">2.7.7.6</ecNumber>
    </recommendedName>
    <alternativeName>
        <fullName evidence="10">RNA polymerase omega subunit</fullName>
    </alternativeName>
    <alternativeName>
        <fullName evidence="8 10">Transcriptase subunit omega</fullName>
    </alternativeName>
</protein>
<sequence>MMLEPSIDSLQKQIKSKYTLVTLSARRARELKQGSAPMISHSTSHQQVGVALEEIRDGKLTYIEADEIQERTETT</sequence>
<dbReference type="GO" id="GO:0000428">
    <property type="term" value="C:DNA-directed RNA polymerase complex"/>
    <property type="evidence" value="ECO:0007669"/>
    <property type="project" value="UniProtKB-KW"/>
</dbReference>
<reference evidence="12" key="1">
    <citation type="submission" date="2014-03" db="EMBL/GenBank/DDBJ databases">
        <authorList>
            <person name="Urmite Genomes U."/>
        </authorList>
    </citation>
    <scope>NUCLEOTIDE SEQUENCE [LARGE SCALE GENOMIC DNA]</scope>
    <source>
        <strain evidence="12">HD-03</strain>
    </source>
</reference>
<dbReference type="NCBIfam" id="TIGR00690">
    <property type="entry name" value="rpoZ"/>
    <property type="match status" value="1"/>
</dbReference>
<dbReference type="InterPro" id="IPR006110">
    <property type="entry name" value="Pol_omega/Rpo6/RPB6"/>
</dbReference>
<evidence type="ECO:0000256" key="7">
    <source>
        <dbReference type="ARBA" id="ARBA00023163"/>
    </source>
</evidence>
<dbReference type="HAMAP" id="MF_00366">
    <property type="entry name" value="RNApol_bact_RpoZ"/>
    <property type="match status" value="1"/>
</dbReference>
<dbReference type="EMBL" id="CCDI010000001">
    <property type="protein sequence ID" value="CDQ22265.1"/>
    <property type="molecule type" value="Genomic_DNA"/>
</dbReference>
<comment type="caution">
    <text evidence="11">The sequence shown here is derived from an EMBL/GenBank/DDBJ whole genome shotgun (WGS) entry which is preliminary data.</text>
</comment>
<dbReference type="GO" id="GO:0003899">
    <property type="term" value="F:DNA-directed RNA polymerase activity"/>
    <property type="evidence" value="ECO:0007669"/>
    <property type="project" value="UniProtKB-UniRule"/>
</dbReference>
<comment type="similarity">
    <text evidence="1 10">Belongs to the RNA polymerase subunit omega family.</text>
</comment>
<keyword evidence="7 10" id="KW-0804">Transcription</keyword>
<dbReference type="SMART" id="SM01409">
    <property type="entry name" value="RNA_pol_Rpb6"/>
    <property type="match status" value="1"/>
</dbReference>
<organism evidence="11 12">
    <name type="scientific">Halobacillus karajensis</name>
    <dbReference type="NCBI Taxonomy" id="195088"/>
    <lineage>
        <taxon>Bacteria</taxon>
        <taxon>Bacillati</taxon>
        <taxon>Bacillota</taxon>
        <taxon>Bacilli</taxon>
        <taxon>Bacillales</taxon>
        <taxon>Bacillaceae</taxon>
        <taxon>Halobacillus</taxon>
    </lineage>
</organism>
<evidence type="ECO:0000256" key="5">
    <source>
        <dbReference type="ARBA" id="ARBA00022679"/>
    </source>
</evidence>
<evidence type="ECO:0000256" key="8">
    <source>
        <dbReference type="ARBA" id="ARBA00029924"/>
    </source>
</evidence>
<keyword evidence="5 10" id="KW-0808">Transferase</keyword>
<dbReference type="Gene3D" id="3.90.940.10">
    <property type="match status" value="1"/>
</dbReference>
<dbReference type="InterPro" id="IPR036161">
    <property type="entry name" value="RPB6/omega-like_sf"/>
</dbReference>
<accession>A0A024P288</accession>
<dbReference type="Pfam" id="PF01192">
    <property type="entry name" value="RNA_pol_Rpb6"/>
    <property type="match status" value="1"/>
</dbReference>
<gene>
    <name evidence="10 11" type="primary">rpoZ</name>
    <name evidence="11" type="ORF">BN983_00470</name>
</gene>
<evidence type="ECO:0000256" key="4">
    <source>
        <dbReference type="ARBA" id="ARBA00022478"/>
    </source>
</evidence>
<evidence type="ECO:0000313" key="11">
    <source>
        <dbReference type="EMBL" id="CDQ22265.1"/>
    </source>
</evidence>
<dbReference type="OrthoDB" id="9815459at2"/>
<dbReference type="InterPro" id="IPR003716">
    <property type="entry name" value="DNA-dir_RNA_pol_omega"/>
</dbReference>
<dbReference type="EC" id="2.7.7.6" evidence="2 10"/>
<dbReference type="RefSeq" id="WP_074733947.1">
    <property type="nucleotide sequence ID" value="NZ_CCDH010000002.1"/>
</dbReference>
<evidence type="ECO:0000256" key="9">
    <source>
        <dbReference type="ARBA" id="ARBA00048552"/>
    </source>
</evidence>
<dbReference type="Proteomes" id="UP000028868">
    <property type="component" value="Unassembled WGS sequence"/>
</dbReference>
<comment type="subunit">
    <text evidence="10">The RNAP catalytic core consists of 2 alpha, 1 beta, 1 beta' and 1 omega subunit. When a sigma factor is associated with the core the holoenzyme is formed, which can initiate transcription.</text>
</comment>
<evidence type="ECO:0000256" key="2">
    <source>
        <dbReference type="ARBA" id="ARBA00012418"/>
    </source>
</evidence>
<evidence type="ECO:0000313" key="12">
    <source>
        <dbReference type="Proteomes" id="UP000028868"/>
    </source>
</evidence>
<dbReference type="SUPFAM" id="SSF63562">
    <property type="entry name" value="RPB6/omega subunit-like"/>
    <property type="match status" value="1"/>
</dbReference>
<dbReference type="PANTHER" id="PTHR34476:SF1">
    <property type="entry name" value="DNA-DIRECTED RNA POLYMERASE SUBUNIT OMEGA"/>
    <property type="match status" value="1"/>
</dbReference>
<evidence type="ECO:0000256" key="3">
    <source>
        <dbReference type="ARBA" id="ARBA00013725"/>
    </source>
</evidence>
<proteinExistence type="inferred from homology"/>
<dbReference type="AlphaFoldDB" id="A0A024P288"/>
<comment type="catalytic activity">
    <reaction evidence="9 10">
        <text>RNA(n) + a ribonucleoside 5'-triphosphate = RNA(n+1) + diphosphate</text>
        <dbReference type="Rhea" id="RHEA:21248"/>
        <dbReference type="Rhea" id="RHEA-COMP:14527"/>
        <dbReference type="Rhea" id="RHEA-COMP:17342"/>
        <dbReference type="ChEBI" id="CHEBI:33019"/>
        <dbReference type="ChEBI" id="CHEBI:61557"/>
        <dbReference type="ChEBI" id="CHEBI:140395"/>
        <dbReference type="EC" id="2.7.7.6"/>
    </reaction>
</comment>
<dbReference type="GO" id="GO:0003677">
    <property type="term" value="F:DNA binding"/>
    <property type="evidence" value="ECO:0007669"/>
    <property type="project" value="UniProtKB-UniRule"/>
</dbReference>
<name>A0A024P288_9BACI</name>
<evidence type="ECO:0000256" key="10">
    <source>
        <dbReference type="HAMAP-Rule" id="MF_00366"/>
    </source>
</evidence>
<dbReference type="GO" id="GO:0006351">
    <property type="term" value="P:DNA-templated transcription"/>
    <property type="evidence" value="ECO:0007669"/>
    <property type="project" value="UniProtKB-UniRule"/>
</dbReference>
<keyword evidence="6 10" id="KW-0548">Nucleotidyltransferase</keyword>
<keyword evidence="4 10" id="KW-0240">DNA-directed RNA polymerase</keyword>
<evidence type="ECO:0000256" key="1">
    <source>
        <dbReference type="ARBA" id="ARBA00006711"/>
    </source>
</evidence>
<dbReference type="PANTHER" id="PTHR34476">
    <property type="entry name" value="DNA-DIRECTED RNA POLYMERASE SUBUNIT OMEGA"/>
    <property type="match status" value="1"/>
</dbReference>
<evidence type="ECO:0000256" key="6">
    <source>
        <dbReference type="ARBA" id="ARBA00022695"/>
    </source>
</evidence>
<keyword evidence="12" id="KW-1185">Reference proteome</keyword>